<name>A0ABQ8SM41_PERAM</name>
<evidence type="ECO:0000313" key="2">
    <source>
        <dbReference type="Proteomes" id="UP001148838"/>
    </source>
</evidence>
<keyword evidence="2" id="KW-1185">Reference proteome</keyword>
<evidence type="ECO:0000313" key="1">
    <source>
        <dbReference type="EMBL" id="KAJ4435068.1"/>
    </source>
</evidence>
<protein>
    <submittedName>
        <fullName evidence="1">Uncharacterized protein</fullName>
    </submittedName>
</protein>
<reference evidence="1 2" key="1">
    <citation type="journal article" date="2022" name="Allergy">
        <title>Genome assembly and annotation of Periplaneta americana reveal a comprehensive cockroach allergen profile.</title>
        <authorList>
            <person name="Wang L."/>
            <person name="Xiong Q."/>
            <person name="Saelim N."/>
            <person name="Wang L."/>
            <person name="Nong W."/>
            <person name="Wan A.T."/>
            <person name="Shi M."/>
            <person name="Liu X."/>
            <person name="Cao Q."/>
            <person name="Hui J.H.L."/>
            <person name="Sookrung N."/>
            <person name="Leung T.F."/>
            <person name="Tungtrongchitr A."/>
            <person name="Tsui S.K.W."/>
        </authorList>
    </citation>
    <scope>NUCLEOTIDE SEQUENCE [LARGE SCALE GENOMIC DNA]</scope>
    <source>
        <strain evidence="1">PWHHKU_190912</strain>
    </source>
</reference>
<gene>
    <name evidence="1" type="ORF">ANN_23642</name>
</gene>
<organism evidence="1 2">
    <name type="scientific">Periplaneta americana</name>
    <name type="common">American cockroach</name>
    <name type="synonym">Blatta americana</name>
    <dbReference type="NCBI Taxonomy" id="6978"/>
    <lineage>
        <taxon>Eukaryota</taxon>
        <taxon>Metazoa</taxon>
        <taxon>Ecdysozoa</taxon>
        <taxon>Arthropoda</taxon>
        <taxon>Hexapoda</taxon>
        <taxon>Insecta</taxon>
        <taxon>Pterygota</taxon>
        <taxon>Neoptera</taxon>
        <taxon>Polyneoptera</taxon>
        <taxon>Dictyoptera</taxon>
        <taxon>Blattodea</taxon>
        <taxon>Blattoidea</taxon>
        <taxon>Blattidae</taxon>
        <taxon>Blattinae</taxon>
        <taxon>Periplaneta</taxon>
    </lineage>
</organism>
<sequence>MVGLCKGGNEPPGSLKAKLASHTGVSSLVRIGKIYRHLVRDYIDTRRSVKAGVRLDPWESNCKLGFSKERGSPKSTN</sequence>
<comment type="caution">
    <text evidence="1">The sequence shown here is derived from an EMBL/GenBank/DDBJ whole genome shotgun (WGS) entry which is preliminary data.</text>
</comment>
<dbReference type="Proteomes" id="UP001148838">
    <property type="component" value="Unassembled WGS sequence"/>
</dbReference>
<proteinExistence type="predicted"/>
<accession>A0ABQ8SM41</accession>
<dbReference type="EMBL" id="JAJSOF020000025">
    <property type="protein sequence ID" value="KAJ4435068.1"/>
    <property type="molecule type" value="Genomic_DNA"/>
</dbReference>